<proteinExistence type="predicted"/>
<dbReference type="InterPro" id="IPR032415">
    <property type="entry name" value="TRPM_tetra"/>
</dbReference>
<dbReference type="InterPro" id="IPR037162">
    <property type="entry name" value="TRPM_tetra_sf"/>
</dbReference>
<dbReference type="GO" id="GO:0051262">
    <property type="term" value="P:protein tetramerization"/>
    <property type="evidence" value="ECO:0007669"/>
    <property type="project" value="InterPro"/>
</dbReference>
<evidence type="ECO:0000313" key="3">
    <source>
        <dbReference type="Proteomes" id="UP000887013"/>
    </source>
</evidence>
<organism evidence="2 3">
    <name type="scientific">Nephila pilipes</name>
    <name type="common">Giant wood spider</name>
    <name type="synonym">Nephila maculata</name>
    <dbReference type="NCBI Taxonomy" id="299642"/>
    <lineage>
        <taxon>Eukaryota</taxon>
        <taxon>Metazoa</taxon>
        <taxon>Ecdysozoa</taxon>
        <taxon>Arthropoda</taxon>
        <taxon>Chelicerata</taxon>
        <taxon>Arachnida</taxon>
        <taxon>Araneae</taxon>
        <taxon>Araneomorphae</taxon>
        <taxon>Entelegynae</taxon>
        <taxon>Araneoidea</taxon>
        <taxon>Nephilidae</taxon>
        <taxon>Nephila</taxon>
    </lineage>
</organism>
<dbReference type="GO" id="GO:0005261">
    <property type="term" value="F:monoatomic cation channel activity"/>
    <property type="evidence" value="ECO:0007669"/>
    <property type="project" value="TreeGrafter"/>
</dbReference>
<reference evidence="2" key="1">
    <citation type="submission" date="2020-08" db="EMBL/GenBank/DDBJ databases">
        <title>Multicomponent nature underlies the extraordinary mechanical properties of spider dragline silk.</title>
        <authorList>
            <person name="Kono N."/>
            <person name="Nakamura H."/>
            <person name="Mori M."/>
            <person name="Yoshida Y."/>
            <person name="Ohtoshi R."/>
            <person name="Malay A.D."/>
            <person name="Moran D.A.P."/>
            <person name="Tomita M."/>
            <person name="Numata K."/>
            <person name="Arakawa K."/>
        </authorList>
    </citation>
    <scope>NUCLEOTIDE SEQUENCE</scope>
</reference>
<dbReference type="GO" id="GO:0005886">
    <property type="term" value="C:plasma membrane"/>
    <property type="evidence" value="ECO:0007669"/>
    <property type="project" value="TreeGrafter"/>
</dbReference>
<dbReference type="InterPro" id="IPR050927">
    <property type="entry name" value="TRPM"/>
</dbReference>
<dbReference type="PANTHER" id="PTHR13800:SF1">
    <property type="entry name" value="TRANSIENT RECEPTOR POTENTIAL CATION CHANNEL TRPM"/>
    <property type="match status" value="1"/>
</dbReference>
<keyword evidence="3" id="KW-1185">Reference proteome</keyword>
<comment type="caution">
    <text evidence="2">The sequence shown here is derived from an EMBL/GenBank/DDBJ whole genome shotgun (WGS) entry which is preliminary data.</text>
</comment>
<dbReference type="Pfam" id="PF16519">
    <property type="entry name" value="TRPM_tetra"/>
    <property type="match status" value="1"/>
</dbReference>
<keyword evidence="2" id="KW-0675">Receptor</keyword>
<sequence length="169" mass="19773">MSQEVWKSQRFKVVMEYEQKPLLPPPLIIFSHIHLLVKYLMTRCQGKEDSFDHGLKLFLSESDVQNIYDFEEECVEGYFREKETQLHMSTEEQVRFTTERVEMMSQRVEDINHREKESSACIKTLEFRLTKLEDLAEQTAASLAVIHRYIVTSMAEPSSGKPGSVISHR</sequence>
<protein>
    <submittedName>
        <fullName evidence="2">Transient receptor potential cation channel trpm</fullName>
    </submittedName>
</protein>
<accession>A0A8X6UGA7</accession>
<feature type="domain" description="TRPM tetramerisation" evidence="1">
    <location>
        <begin position="91"/>
        <end position="146"/>
    </location>
</feature>
<name>A0A8X6UGA7_NEPPI</name>
<dbReference type="PANTHER" id="PTHR13800">
    <property type="entry name" value="TRANSIENT RECEPTOR POTENTIAL CATION CHANNEL, SUBFAMILY M, MEMBER 6"/>
    <property type="match status" value="1"/>
</dbReference>
<evidence type="ECO:0000259" key="1">
    <source>
        <dbReference type="Pfam" id="PF16519"/>
    </source>
</evidence>
<dbReference type="Gene3D" id="1.20.5.1010">
    <property type="entry name" value="TRPM, tetramerisation domain"/>
    <property type="match status" value="1"/>
</dbReference>
<dbReference type="OrthoDB" id="301415at2759"/>
<dbReference type="Proteomes" id="UP000887013">
    <property type="component" value="Unassembled WGS sequence"/>
</dbReference>
<dbReference type="EMBL" id="BMAW01078529">
    <property type="protein sequence ID" value="GFU11434.1"/>
    <property type="molecule type" value="Genomic_DNA"/>
</dbReference>
<dbReference type="AlphaFoldDB" id="A0A8X6UGA7"/>
<evidence type="ECO:0000313" key="2">
    <source>
        <dbReference type="EMBL" id="GFU11434.1"/>
    </source>
</evidence>
<gene>
    <name evidence="2" type="primary">Trpm</name>
    <name evidence="2" type="ORF">NPIL_457001</name>
</gene>
<dbReference type="GO" id="GO:0030001">
    <property type="term" value="P:metal ion transport"/>
    <property type="evidence" value="ECO:0007669"/>
    <property type="project" value="TreeGrafter"/>
</dbReference>